<comment type="similarity">
    <text evidence="3">Belongs to the FPG family.</text>
</comment>
<keyword evidence="7" id="KW-0227">DNA damage</keyword>
<dbReference type="PANTHER" id="PTHR22993:SF9">
    <property type="entry name" value="FORMAMIDOPYRIMIDINE-DNA GLYCOSYLASE"/>
    <property type="match status" value="1"/>
</dbReference>
<dbReference type="EMBL" id="VKID01000001">
    <property type="protein sequence ID" value="TRY00196.1"/>
    <property type="molecule type" value="Genomic_DNA"/>
</dbReference>
<dbReference type="PANTHER" id="PTHR22993">
    <property type="entry name" value="FORMAMIDOPYRIMIDINE-DNA GLYCOSYLASE"/>
    <property type="match status" value="1"/>
</dbReference>
<evidence type="ECO:0000256" key="11">
    <source>
        <dbReference type="ARBA" id="ARBA00022840"/>
    </source>
</evidence>
<feature type="binding site" evidence="18">
    <location>
        <begin position="277"/>
        <end position="282"/>
    </location>
    <ligand>
        <name>ATP</name>
        <dbReference type="ChEBI" id="CHEBI:30616"/>
    </ligand>
</feature>
<dbReference type="GO" id="GO:0034039">
    <property type="term" value="F:8-oxo-7,8-dihydroguanine DNA N-glycosylase activity"/>
    <property type="evidence" value="ECO:0007669"/>
    <property type="project" value="TreeGrafter"/>
</dbReference>
<organism evidence="23 24">
    <name type="scientific">Acholeplasma laidlawii</name>
    <dbReference type="NCBI Taxonomy" id="2148"/>
    <lineage>
        <taxon>Bacteria</taxon>
        <taxon>Bacillati</taxon>
        <taxon>Mycoplasmatota</taxon>
        <taxon>Mollicutes</taxon>
        <taxon>Acholeplasmatales</taxon>
        <taxon>Acholeplasmataceae</taxon>
        <taxon>Acholeplasma</taxon>
    </lineage>
</organism>
<dbReference type="FunFam" id="1.10.8.50:FF:000003">
    <property type="entry name" value="Formamidopyrimidine-DNA glycosylase"/>
    <property type="match status" value="1"/>
</dbReference>
<evidence type="ECO:0000259" key="21">
    <source>
        <dbReference type="PROSITE" id="PS51066"/>
    </source>
</evidence>
<dbReference type="Pfam" id="PF01121">
    <property type="entry name" value="CoaE"/>
    <property type="match status" value="1"/>
</dbReference>
<comment type="cofactor">
    <cofactor evidence="2">
        <name>Zn(2+)</name>
        <dbReference type="ChEBI" id="CHEBI:29105"/>
    </cofactor>
</comment>
<dbReference type="NCBIfam" id="TIGR00577">
    <property type="entry name" value="fpg"/>
    <property type="match status" value="1"/>
</dbReference>
<dbReference type="InterPro" id="IPR027417">
    <property type="entry name" value="P-loop_NTPase"/>
</dbReference>
<dbReference type="PROSITE" id="PS51066">
    <property type="entry name" value="ZF_FPG_2"/>
    <property type="match status" value="1"/>
</dbReference>
<dbReference type="AlphaFoldDB" id="A0A553IJ37"/>
<keyword evidence="18" id="KW-0418">Kinase</keyword>
<dbReference type="EC" id="2.7.1.24" evidence="18 19"/>
<dbReference type="InterPro" id="IPR001977">
    <property type="entry name" value="Depp_CoAkinase"/>
</dbReference>
<dbReference type="InterPro" id="IPR012319">
    <property type="entry name" value="FPG_cat"/>
</dbReference>
<dbReference type="GO" id="GO:0008270">
    <property type="term" value="F:zinc ion binding"/>
    <property type="evidence" value="ECO:0007669"/>
    <property type="project" value="UniProtKB-KW"/>
</dbReference>
<keyword evidence="18" id="KW-0808">Transferase</keyword>
<dbReference type="GO" id="GO:0004140">
    <property type="term" value="F:dephospho-CoA kinase activity"/>
    <property type="evidence" value="ECO:0007669"/>
    <property type="project" value="UniProtKB-UniRule"/>
</dbReference>
<evidence type="ECO:0000256" key="18">
    <source>
        <dbReference type="HAMAP-Rule" id="MF_00376"/>
    </source>
</evidence>
<reference evidence="23 24" key="1">
    <citation type="submission" date="2019-07" db="EMBL/GenBank/DDBJ databases">
        <title>Genome sequence of Acholeplasma laidlawii strain with increased resistance to erythromycin.</title>
        <authorList>
            <person name="Medvedeva E.S."/>
            <person name="Baranova N.B."/>
            <person name="Siniagina M.N."/>
            <person name="Mouzykantov A."/>
            <person name="Chernova O.A."/>
            <person name="Chernov V.M."/>
        </authorList>
    </citation>
    <scope>NUCLEOTIDE SEQUENCE [LARGE SCALE GENOMIC DNA]</scope>
    <source>
        <strain evidence="23 24">PG8REry</strain>
    </source>
</reference>
<dbReference type="SUPFAM" id="SSF81624">
    <property type="entry name" value="N-terminal domain of MutM-like DNA repair proteins"/>
    <property type="match status" value="1"/>
</dbReference>
<dbReference type="InterPro" id="IPR020629">
    <property type="entry name" value="FPG_Glyclase"/>
</dbReference>
<dbReference type="Proteomes" id="UP000315938">
    <property type="component" value="Unassembled WGS sequence"/>
</dbReference>
<keyword evidence="16 23" id="KW-0326">Glycosidase</keyword>
<comment type="caution">
    <text evidence="23">The sequence shown here is derived from an EMBL/GenBank/DDBJ whole genome shotgun (WGS) entry which is preliminary data.</text>
</comment>
<dbReference type="Pfam" id="PF01149">
    <property type="entry name" value="Fapy_DNA_glyco"/>
    <property type="match status" value="1"/>
</dbReference>
<dbReference type="PROSITE" id="PS51219">
    <property type="entry name" value="DPCK"/>
    <property type="match status" value="1"/>
</dbReference>
<dbReference type="GO" id="GO:0003684">
    <property type="term" value="F:damaged DNA binding"/>
    <property type="evidence" value="ECO:0007669"/>
    <property type="project" value="InterPro"/>
</dbReference>
<dbReference type="NCBIfam" id="NF002211">
    <property type="entry name" value="PRK01103.1"/>
    <property type="match status" value="1"/>
</dbReference>
<gene>
    <name evidence="23" type="primary">mutM</name>
    <name evidence="18" type="synonym">coaE</name>
    <name evidence="23" type="ORF">FNV44_03885</name>
</gene>
<evidence type="ECO:0000313" key="24">
    <source>
        <dbReference type="Proteomes" id="UP000315938"/>
    </source>
</evidence>
<evidence type="ECO:0000256" key="4">
    <source>
        <dbReference type="ARBA" id="ARBA00011245"/>
    </source>
</evidence>
<evidence type="ECO:0000256" key="7">
    <source>
        <dbReference type="ARBA" id="ARBA00022763"/>
    </source>
</evidence>
<comment type="pathway">
    <text evidence="18">Cofactor biosynthesis; coenzyme A biosynthesis; CoA from (R)-pantothenate: step 5/5.</text>
</comment>
<dbReference type="SUPFAM" id="SSF57716">
    <property type="entry name" value="Glucocorticoid receptor-like (DNA-binding domain)"/>
    <property type="match status" value="1"/>
</dbReference>
<dbReference type="NCBIfam" id="TIGR00152">
    <property type="entry name" value="dephospho-CoA kinase"/>
    <property type="match status" value="1"/>
</dbReference>
<evidence type="ECO:0000256" key="17">
    <source>
        <dbReference type="ARBA" id="ARBA00044632"/>
    </source>
</evidence>
<dbReference type="CDD" id="cd08966">
    <property type="entry name" value="EcFpg-like_N"/>
    <property type="match status" value="1"/>
</dbReference>
<evidence type="ECO:0000256" key="15">
    <source>
        <dbReference type="ARBA" id="ARBA00023268"/>
    </source>
</evidence>
<evidence type="ECO:0000256" key="12">
    <source>
        <dbReference type="ARBA" id="ARBA00023125"/>
    </source>
</evidence>
<comment type="subunit">
    <text evidence="4">Monomer.</text>
</comment>
<keyword evidence="12" id="KW-0238">DNA-binding</keyword>
<evidence type="ECO:0000313" key="23">
    <source>
        <dbReference type="EMBL" id="TRY00196.1"/>
    </source>
</evidence>
<dbReference type="InterPro" id="IPR010663">
    <property type="entry name" value="Znf_FPG/IleRS"/>
</dbReference>
<keyword evidence="13" id="KW-0234">DNA repair</keyword>
<evidence type="ECO:0000256" key="8">
    <source>
        <dbReference type="ARBA" id="ARBA00022771"/>
    </source>
</evidence>
<dbReference type="GO" id="GO:0015937">
    <property type="term" value="P:coenzyme A biosynthetic process"/>
    <property type="evidence" value="ECO:0007669"/>
    <property type="project" value="UniProtKB-UniRule"/>
</dbReference>
<comment type="catalytic activity">
    <reaction evidence="17">
        <text>2'-deoxyribonucleotide-(2'-deoxyribose 5'-phosphate)-2'-deoxyribonucleotide-DNA = a 3'-end 2'-deoxyribonucleotide-(2,3-dehydro-2,3-deoxyribose 5'-phosphate)-DNA + a 5'-end 5'-phospho-2'-deoxyribonucleoside-DNA + H(+)</text>
        <dbReference type="Rhea" id="RHEA:66592"/>
        <dbReference type="Rhea" id="RHEA-COMP:13180"/>
        <dbReference type="Rhea" id="RHEA-COMP:16897"/>
        <dbReference type="Rhea" id="RHEA-COMP:17067"/>
        <dbReference type="ChEBI" id="CHEBI:15378"/>
        <dbReference type="ChEBI" id="CHEBI:136412"/>
        <dbReference type="ChEBI" id="CHEBI:157695"/>
        <dbReference type="ChEBI" id="CHEBI:167181"/>
        <dbReference type="EC" id="4.2.99.18"/>
    </reaction>
</comment>
<comment type="subcellular location">
    <subcellularLocation>
        <location evidence="18">Cytoplasm</location>
    </subcellularLocation>
</comment>
<dbReference type="InterPro" id="IPR015886">
    <property type="entry name" value="H2TH_FPG"/>
</dbReference>
<dbReference type="InterPro" id="IPR010979">
    <property type="entry name" value="Ribosomal_uS13-like_H2TH"/>
</dbReference>
<accession>A0A553IJ37</accession>
<dbReference type="Gene3D" id="1.10.8.50">
    <property type="match status" value="1"/>
</dbReference>
<keyword evidence="14" id="KW-0456">Lyase</keyword>
<keyword evidence="18" id="KW-0963">Cytoplasm</keyword>
<dbReference type="GO" id="GO:0005737">
    <property type="term" value="C:cytoplasm"/>
    <property type="evidence" value="ECO:0007669"/>
    <property type="project" value="UniProtKB-SubCell"/>
</dbReference>
<keyword evidence="5" id="KW-0479">Metal-binding</keyword>
<feature type="domain" description="Formamidopyrimidine-DNA glycosylase catalytic" evidence="22">
    <location>
        <begin position="2"/>
        <end position="109"/>
    </location>
</feature>
<dbReference type="GO" id="GO:0005524">
    <property type="term" value="F:ATP binding"/>
    <property type="evidence" value="ECO:0007669"/>
    <property type="project" value="UniProtKB-UniRule"/>
</dbReference>
<dbReference type="InterPro" id="IPR000214">
    <property type="entry name" value="Znf_DNA_glyclase/AP_lyase"/>
</dbReference>
<evidence type="ECO:0000256" key="20">
    <source>
        <dbReference type="PROSITE-ProRule" id="PRU00391"/>
    </source>
</evidence>
<dbReference type="Pfam" id="PF06831">
    <property type="entry name" value="H2TH"/>
    <property type="match status" value="1"/>
</dbReference>
<dbReference type="Gene3D" id="3.40.50.300">
    <property type="entry name" value="P-loop containing nucleotide triphosphate hydrolases"/>
    <property type="match status" value="1"/>
</dbReference>
<dbReference type="InterPro" id="IPR035937">
    <property type="entry name" value="FPG_N"/>
</dbReference>
<dbReference type="SUPFAM" id="SSF52540">
    <property type="entry name" value="P-loop containing nucleoside triphosphate hydrolases"/>
    <property type="match status" value="1"/>
</dbReference>
<keyword evidence="10" id="KW-0862">Zinc</keyword>
<evidence type="ECO:0000256" key="3">
    <source>
        <dbReference type="ARBA" id="ARBA00009409"/>
    </source>
</evidence>
<comment type="function">
    <text evidence="18">Catalyzes the phosphorylation of the 3'-hydroxyl group of dephosphocoenzyme A to form coenzyme A.</text>
</comment>
<dbReference type="Pfam" id="PF06827">
    <property type="entry name" value="zf-FPG_IleRS"/>
    <property type="match status" value="1"/>
</dbReference>
<dbReference type="UniPathway" id="UPA00241">
    <property type="reaction ID" value="UER00356"/>
</dbReference>
<keyword evidence="11 18" id="KW-0067">ATP-binding</keyword>
<evidence type="ECO:0000256" key="2">
    <source>
        <dbReference type="ARBA" id="ARBA00001947"/>
    </source>
</evidence>
<feature type="domain" description="FPG-type" evidence="21">
    <location>
        <begin position="232"/>
        <end position="266"/>
    </location>
</feature>
<keyword evidence="15" id="KW-0511">Multifunctional enzyme</keyword>
<dbReference type="HAMAP" id="MF_00376">
    <property type="entry name" value="Dephospho_CoA_kinase"/>
    <property type="match status" value="1"/>
</dbReference>
<dbReference type="GO" id="GO:0006284">
    <property type="term" value="P:base-excision repair"/>
    <property type="evidence" value="ECO:0007669"/>
    <property type="project" value="InterPro"/>
</dbReference>
<keyword evidence="18" id="KW-0173">Coenzyme A biosynthesis</keyword>
<evidence type="ECO:0000256" key="16">
    <source>
        <dbReference type="ARBA" id="ARBA00023295"/>
    </source>
</evidence>
<evidence type="ECO:0000256" key="1">
    <source>
        <dbReference type="ARBA" id="ARBA00001668"/>
    </source>
</evidence>
<evidence type="ECO:0000256" key="19">
    <source>
        <dbReference type="NCBIfam" id="TIGR00152"/>
    </source>
</evidence>
<evidence type="ECO:0000256" key="14">
    <source>
        <dbReference type="ARBA" id="ARBA00023239"/>
    </source>
</evidence>
<protein>
    <recommendedName>
        <fullName evidence="18 19">Dephospho-CoA kinase</fullName>
        <ecNumber evidence="18 19">2.7.1.24</ecNumber>
    </recommendedName>
    <alternativeName>
        <fullName evidence="18">Dephosphocoenzyme A kinase</fullName>
    </alternativeName>
</protein>
<keyword evidence="9 23" id="KW-0378">Hydrolase</keyword>
<dbReference type="PROSITE" id="PS51068">
    <property type="entry name" value="FPG_CAT"/>
    <property type="match status" value="1"/>
</dbReference>
<comment type="catalytic activity">
    <reaction evidence="18">
        <text>3'-dephospho-CoA + ATP = ADP + CoA + H(+)</text>
        <dbReference type="Rhea" id="RHEA:18245"/>
        <dbReference type="ChEBI" id="CHEBI:15378"/>
        <dbReference type="ChEBI" id="CHEBI:30616"/>
        <dbReference type="ChEBI" id="CHEBI:57287"/>
        <dbReference type="ChEBI" id="CHEBI:57328"/>
        <dbReference type="ChEBI" id="CHEBI:456216"/>
        <dbReference type="EC" id="2.7.1.24"/>
    </reaction>
</comment>
<comment type="catalytic activity">
    <reaction evidence="1">
        <text>Hydrolysis of DNA containing ring-opened 7-methylguanine residues, releasing 2,6-diamino-4-hydroxy-5-(N-methyl)formamidopyrimidine.</text>
        <dbReference type="EC" id="3.2.2.23"/>
    </reaction>
</comment>
<name>A0A553IJ37_ACHLA</name>
<dbReference type="GO" id="GO:0140078">
    <property type="term" value="F:class I DNA-(apurinic or apyrimidinic site) endonuclease activity"/>
    <property type="evidence" value="ECO:0007669"/>
    <property type="project" value="UniProtKB-EC"/>
</dbReference>
<dbReference type="Gene3D" id="3.20.190.10">
    <property type="entry name" value="MutM-like, N-terminal"/>
    <property type="match status" value="1"/>
</dbReference>
<evidence type="ECO:0000256" key="10">
    <source>
        <dbReference type="ARBA" id="ARBA00022833"/>
    </source>
</evidence>
<dbReference type="SMART" id="SM00898">
    <property type="entry name" value="Fapy_DNA_glyco"/>
    <property type="match status" value="1"/>
</dbReference>
<evidence type="ECO:0000259" key="22">
    <source>
        <dbReference type="PROSITE" id="PS51068"/>
    </source>
</evidence>
<keyword evidence="8 20" id="KW-0863">Zinc-finger</keyword>
<dbReference type="SUPFAM" id="SSF46946">
    <property type="entry name" value="S13-like H2TH domain"/>
    <property type="match status" value="1"/>
</dbReference>
<proteinExistence type="inferred from homology"/>
<dbReference type="InterPro" id="IPR015887">
    <property type="entry name" value="DNA_glyclase_Znf_dom_DNA_BS"/>
</dbReference>
<evidence type="ECO:0000256" key="13">
    <source>
        <dbReference type="ARBA" id="ARBA00023204"/>
    </source>
</evidence>
<evidence type="ECO:0000256" key="9">
    <source>
        <dbReference type="ARBA" id="ARBA00022801"/>
    </source>
</evidence>
<evidence type="ECO:0000256" key="5">
    <source>
        <dbReference type="ARBA" id="ARBA00022723"/>
    </source>
</evidence>
<comment type="similarity">
    <text evidence="18">Belongs to the CoaE family.</text>
</comment>
<sequence length="452" mass="51764">MPELPEVETIRRNLNTVLEGEIIREVLVYYRPIVSNDASFETKLKGQRIHKVEPEAKYLKFILDDYLLVSHLRMEGKYFMDAPLNKHIHVVFNLSSGHTLSYEDTRKFGRFELVDIKYKDTYLKDIKGLAKDPDTLDLNTFYSSFNQRSKTIKEILLDQSIIGGIGNIYANEILYLSKIHPAKKGFLISKDEAKTLLNNSNLVLNKAIEMGGTTIDTFESLGHKGEFQQELNVHGKTGEICKVCGTKIIKFQLKGRGTYICPKCQPSYVVAITGGIATGKSTATNYLRKKGFVVVDSDEIVGSLYQDSDVLNLIAKTFKMETPIDKAKLANIVFHDEKQRKKLEHILHPLVFDEISKQKQLNNEHILFLDIPLLFESNYKEFDESILIDTTEALQLDRLMKRNKYTQEEALVRIKAQIPLSKKRKLATHIIKNNGSIDALYEKIDKLLERYV</sequence>
<dbReference type="PROSITE" id="PS01242">
    <property type="entry name" value="ZF_FPG_1"/>
    <property type="match status" value="1"/>
</dbReference>
<dbReference type="GO" id="GO:0003690">
    <property type="term" value="F:double-stranded DNA binding"/>
    <property type="evidence" value="ECO:0007669"/>
    <property type="project" value="UniProtKB-ARBA"/>
</dbReference>
<keyword evidence="6 18" id="KW-0547">Nucleotide-binding</keyword>
<evidence type="ECO:0000256" key="6">
    <source>
        <dbReference type="ARBA" id="ARBA00022741"/>
    </source>
</evidence>
<dbReference type="RefSeq" id="WP_064212125.1">
    <property type="nucleotide sequence ID" value="NZ_JACAOE010000001.1"/>
</dbReference>
<dbReference type="SMART" id="SM01232">
    <property type="entry name" value="H2TH"/>
    <property type="match status" value="1"/>
</dbReference>
<dbReference type="CDD" id="cd02022">
    <property type="entry name" value="DPCK"/>
    <property type="match status" value="1"/>
</dbReference>